<proteinExistence type="predicted"/>
<evidence type="ECO:0000313" key="5">
    <source>
        <dbReference type="Proteomes" id="UP000799444"/>
    </source>
</evidence>
<dbReference type="GO" id="GO:0005525">
    <property type="term" value="F:GTP binding"/>
    <property type="evidence" value="ECO:0007669"/>
    <property type="project" value="InterPro"/>
</dbReference>
<evidence type="ECO:0000256" key="1">
    <source>
        <dbReference type="SAM" id="Coils"/>
    </source>
</evidence>
<dbReference type="Pfam" id="PF01926">
    <property type="entry name" value="MMR_HSR1"/>
    <property type="match status" value="1"/>
</dbReference>
<feature type="domain" description="G" evidence="3">
    <location>
        <begin position="1"/>
        <end position="61"/>
    </location>
</feature>
<evidence type="ECO:0000256" key="2">
    <source>
        <dbReference type="SAM" id="MobiDB-lite"/>
    </source>
</evidence>
<feature type="coiled-coil region" evidence="1">
    <location>
        <begin position="214"/>
        <end position="359"/>
    </location>
</feature>
<feature type="compositionally biased region" description="Polar residues" evidence="2">
    <location>
        <begin position="459"/>
        <end position="473"/>
    </location>
</feature>
<reference evidence="4" key="1">
    <citation type="journal article" date="2020" name="Stud. Mycol.">
        <title>101 Dothideomycetes genomes: a test case for predicting lifestyles and emergence of pathogens.</title>
        <authorList>
            <person name="Haridas S."/>
            <person name="Albert R."/>
            <person name="Binder M."/>
            <person name="Bloem J."/>
            <person name="Labutti K."/>
            <person name="Salamov A."/>
            <person name="Andreopoulos B."/>
            <person name="Baker S."/>
            <person name="Barry K."/>
            <person name="Bills G."/>
            <person name="Bluhm B."/>
            <person name="Cannon C."/>
            <person name="Castanera R."/>
            <person name="Culley D."/>
            <person name="Daum C."/>
            <person name="Ezra D."/>
            <person name="Gonzalez J."/>
            <person name="Henrissat B."/>
            <person name="Kuo A."/>
            <person name="Liang C."/>
            <person name="Lipzen A."/>
            <person name="Lutzoni F."/>
            <person name="Magnuson J."/>
            <person name="Mondo S."/>
            <person name="Nolan M."/>
            <person name="Ohm R."/>
            <person name="Pangilinan J."/>
            <person name="Park H.-J."/>
            <person name="Ramirez L."/>
            <person name="Alfaro M."/>
            <person name="Sun H."/>
            <person name="Tritt A."/>
            <person name="Yoshinaga Y."/>
            <person name="Zwiers L.-H."/>
            <person name="Turgeon B."/>
            <person name="Goodwin S."/>
            <person name="Spatafora J."/>
            <person name="Crous P."/>
            <person name="Grigoriev I."/>
        </authorList>
    </citation>
    <scope>NUCLEOTIDE SEQUENCE</scope>
    <source>
        <strain evidence="4">CBS 125425</strain>
    </source>
</reference>
<dbReference type="InterPro" id="IPR027417">
    <property type="entry name" value="P-loop_NTPase"/>
</dbReference>
<comment type="caution">
    <text evidence="4">The sequence shown here is derived from an EMBL/GenBank/DDBJ whole genome shotgun (WGS) entry which is preliminary data.</text>
</comment>
<dbReference type="EMBL" id="ML996271">
    <property type="protein sequence ID" value="KAF2728662.1"/>
    <property type="molecule type" value="Genomic_DNA"/>
</dbReference>
<accession>A0A9P4QPS7</accession>
<name>A0A9P4QPS7_9PLEO</name>
<feature type="compositionally biased region" description="Basic residues" evidence="2">
    <location>
        <begin position="402"/>
        <end position="422"/>
    </location>
</feature>
<dbReference type="Gene3D" id="3.40.50.300">
    <property type="entry name" value="P-loop containing nucleotide triphosphate hydrolases"/>
    <property type="match status" value="1"/>
</dbReference>
<sequence>MGLTGSGKSTFISHLTDEHVEIGHSLQSCTTDVYAHVFERSNGQRVYLIDTPGFDDTHKSNAKLLEKVAGLLCTLYTTRCISLVGLVYVQRISDTRVAGSSLRSIRIFEKLCGKNHFKNVVVLTTMWEVLETAGEEAYRTGMERAKALRDTPEFFGNLVHRGAKIIASGNNFESSLGVIEYLADQETNVVTDLQIEMVDMKKTLAKTSVGEYVLGSFNETREQYEKKLVALEEALVEAIQDNDDDLITTISDQKKEYQERMRQAHLEEEDLSVTYEEMMLEQTRMLEERHKQEIELEEKTLRISELEELLERTEKEHTRDLIRLRKEKKGHQAELDEQAKTFEANQKQLKERINREKGKDWAKVKEVRKNALGFVAVLRRALMPDEKDAISVRRDDAPPSSPRRRQRSRSRPSKRLSQRQQKPRKDKDRPQTYHEGARSKDAGYGSSGTDDPRADPQRRASTFETYQSNSSTMMARAPTGPPYDPMMPRAPSGPSYEIVHRAPSAPSYVVVNQAQGPLRRPPPGPDYPHLPRSYSES</sequence>
<keyword evidence="5" id="KW-1185">Reference proteome</keyword>
<organism evidence="4 5">
    <name type="scientific">Polyplosphaeria fusca</name>
    <dbReference type="NCBI Taxonomy" id="682080"/>
    <lineage>
        <taxon>Eukaryota</taxon>
        <taxon>Fungi</taxon>
        <taxon>Dikarya</taxon>
        <taxon>Ascomycota</taxon>
        <taxon>Pezizomycotina</taxon>
        <taxon>Dothideomycetes</taxon>
        <taxon>Pleosporomycetidae</taxon>
        <taxon>Pleosporales</taxon>
        <taxon>Tetraplosphaeriaceae</taxon>
        <taxon>Polyplosphaeria</taxon>
    </lineage>
</organism>
<dbReference type="Proteomes" id="UP000799444">
    <property type="component" value="Unassembled WGS sequence"/>
</dbReference>
<evidence type="ECO:0000313" key="4">
    <source>
        <dbReference type="EMBL" id="KAF2728662.1"/>
    </source>
</evidence>
<dbReference type="CDD" id="cd00882">
    <property type="entry name" value="Ras_like_GTPase"/>
    <property type="match status" value="1"/>
</dbReference>
<feature type="region of interest" description="Disordered" evidence="2">
    <location>
        <begin position="389"/>
        <end position="499"/>
    </location>
</feature>
<feature type="compositionally biased region" description="Basic and acidic residues" evidence="2">
    <location>
        <begin position="423"/>
        <end position="441"/>
    </location>
</feature>
<evidence type="ECO:0000259" key="3">
    <source>
        <dbReference type="Pfam" id="PF01926"/>
    </source>
</evidence>
<feature type="compositionally biased region" description="Pro residues" evidence="2">
    <location>
        <begin position="519"/>
        <end position="528"/>
    </location>
</feature>
<feature type="region of interest" description="Disordered" evidence="2">
    <location>
        <begin position="513"/>
        <end position="537"/>
    </location>
</feature>
<dbReference type="AlphaFoldDB" id="A0A9P4QPS7"/>
<dbReference type="InterPro" id="IPR006073">
    <property type="entry name" value="GTP-bd"/>
</dbReference>
<dbReference type="OrthoDB" id="8954335at2759"/>
<protein>
    <recommendedName>
        <fullName evidence="3">G domain-containing protein</fullName>
    </recommendedName>
</protein>
<gene>
    <name evidence="4" type="ORF">EJ04DRAFT_90907</name>
</gene>
<dbReference type="SUPFAM" id="SSF52540">
    <property type="entry name" value="P-loop containing nucleoside triphosphate hydrolases"/>
    <property type="match status" value="1"/>
</dbReference>
<keyword evidence="1" id="KW-0175">Coiled coil</keyword>